<comment type="caution">
    <text evidence="1">The sequence shown here is derived from an EMBL/GenBank/DDBJ whole genome shotgun (WGS) entry which is preliminary data.</text>
</comment>
<protein>
    <submittedName>
        <fullName evidence="1">DUF2917 domain-containing protein</fullName>
    </submittedName>
</protein>
<name>A0ABV2CPT3_9RHOO</name>
<dbReference type="Pfam" id="PF11142">
    <property type="entry name" value="DUF2917"/>
    <property type="match status" value="1"/>
</dbReference>
<proteinExistence type="predicted"/>
<organism evidence="1 2">
    <name type="scientific">Uliginosibacterium paludis</name>
    <dbReference type="NCBI Taxonomy" id="1615952"/>
    <lineage>
        <taxon>Bacteria</taxon>
        <taxon>Pseudomonadati</taxon>
        <taxon>Pseudomonadota</taxon>
        <taxon>Betaproteobacteria</taxon>
        <taxon>Rhodocyclales</taxon>
        <taxon>Zoogloeaceae</taxon>
        <taxon>Uliginosibacterium</taxon>
    </lineage>
</organism>
<evidence type="ECO:0000313" key="2">
    <source>
        <dbReference type="Proteomes" id="UP001548590"/>
    </source>
</evidence>
<dbReference type="Proteomes" id="UP001548590">
    <property type="component" value="Unassembled WGS sequence"/>
</dbReference>
<dbReference type="InterPro" id="IPR021317">
    <property type="entry name" value="DUF2917"/>
</dbReference>
<dbReference type="RefSeq" id="WP_345923256.1">
    <property type="nucleotide sequence ID" value="NZ_JBDIVF010000001.1"/>
</dbReference>
<reference evidence="1 2" key="1">
    <citation type="submission" date="2024-07" db="EMBL/GenBank/DDBJ databases">
        <title>Uliginosibacterium paludis KCTC:42655.</title>
        <authorList>
            <person name="Kim M.K."/>
        </authorList>
    </citation>
    <scope>NUCLEOTIDE SEQUENCE [LARGE SCALE GENOMIC DNA]</scope>
    <source>
        <strain evidence="1 2">KCTC 42655</strain>
    </source>
</reference>
<evidence type="ECO:0000313" key="1">
    <source>
        <dbReference type="EMBL" id="MET1489926.1"/>
    </source>
</evidence>
<dbReference type="EMBL" id="JBEWLZ010000004">
    <property type="protein sequence ID" value="MET1489926.1"/>
    <property type="molecule type" value="Genomic_DNA"/>
</dbReference>
<keyword evidence="2" id="KW-1185">Reference proteome</keyword>
<gene>
    <name evidence="1" type="ORF">ABVT11_08810</name>
</gene>
<accession>A0ABV2CPT3</accession>
<sequence>MEAGILCARRGRLCILEMAAGQQLKVLSGRIWLTEQGRPRDFVLQAGDTHRTLATGRVLIDAEQLALLETCAHEAAIPHTEALYTLAQSESDT</sequence>